<feature type="signal peptide" evidence="2">
    <location>
        <begin position="1"/>
        <end position="21"/>
    </location>
</feature>
<dbReference type="AlphaFoldDB" id="A0A926DK46"/>
<proteinExistence type="predicted"/>
<dbReference type="Pfam" id="PF11258">
    <property type="entry name" value="DUF3048"/>
    <property type="match status" value="1"/>
</dbReference>
<organism evidence="5 6">
    <name type="scientific">Guopingia tenuis</name>
    <dbReference type="NCBI Taxonomy" id="2763656"/>
    <lineage>
        <taxon>Bacteria</taxon>
        <taxon>Bacillati</taxon>
        <taxon>Bacillota</taxon>
        <taxon>Clostridia</taxon>
        <taxon>Christensenellales</taxon>
        <taxon>Christensenellaceae</taxon>
        <taxon>Guopingia</taxon>
    </lineage>
</organism>
<evidence type="ECO:0000313" key="5">
    <source>
        <dbReference type="EMBL" id="MBC8539199.1"/>
    </source>
</evidence>
<feature type="compositionally biased region" description="Low complexity" evidence="1">
    <location>
        <begin position="28"/>
        <end position="38"/>
    </location>
</feature>
<sequence length="364" mass="40223">MKRFFAAILVGITVLSLCACGAAPEETASPSPAVSATTLPLEPSAVPTPSPEPRSLTTGLPSAQEYKPITVMIENSEKARPQTGLQQADIVYEAMAEGSITRMLCVFNDQKPVVAGPVRSTRIYFINIQKEWDSPLVHYGGPRNASQPSYVYGKNTESIKVRVDGLKGAYNDYFWRDKSRSAPNNVYTDLQKIEDELYDYTPDAREQFSFDENVSYTGQTVDTVGIPFNTSSADFVQFKYDASTGLFTRYMKDTPFKVRSVTLDASGEQESTTAPLTVKNLIVQYAKTYTIKGDNNGRQMVEVTGKGDCEYYIGGIQLKGTWERSALDDSTHYYLEDGSPVVLQPGNTWIALQPTGKQTEVTYS</sequence>
<gene>
    <name evidence="5" type="ORF">H8693_09690</name>
</gene>
<feature type="domain" description="DUF3048" evidence="4">
    <location>
        <begin position="227"/>
        <end position="350"/>
    </location>
</feature>
<dbReference type="InterPro" id="IPR035328">
    <property type="entry name" value="DUF3048_C"/>
</dbReference>
<dbReference type="Pfam" id="PF17479">
    <property type="entry name" value="DUF3048_C"/>
    <property type="match status" value="1"/>
</dbReference>
<evidence type="ECO:0000313" key="6">
    <source>
        <dbReference type="Proteomes" id="UP000617951"/>
    </source>
</evidence>
<accession>A0A926DK46</accession>
<feature type="region of interest" description="Disordered" evidence="1">
    <location>
        <begin position="28"/>
        <end position="60"/>
    </location>
</feature>
<name>A0A926DK46_9FIRM</name>
<dbReference type="EMBL" id="JACRSS010000005">
    <property type="protein sequence ID" value="MBC8539199.1"/>
    <property type="molecule type" value="Genomic_DNA"/>
</dbReference>
<dbReference type="PROSITE" id="PS51257">
    <property type="entry name" value="PROKAR_LIPOPROTEIN"/>
    <property type="match status" value="1"/>
</dbReference>
<evidence type="ECO:0000256" key="2">
    <source>
        <dbReference type="SAM" id="SignalP"/>
    </source>
</evidence>
<dbReference type="InterPro" id="IPR023158">
    <property type="entry name" value="YerB-like_sf"/>
</dbReference>
<evidence type="ECO:0000259" key="4">
    <source>
        <dbReference type="Pfam" id="PF17479"/>
    </source>
</evidence>
<comment type="caution">
    <text evidence="5">The sequence shown here is derived from an EMBL/GenBank/DDBJ whole genome shotgun (WGS) entry which is preliminary data.</text>
</comment>
<dbReference type="InterPro" id="IPR021416">
    <property type="entry name" value="DUF3048_N"/>
</dbReference>
<feature type="domain" description="DUF3048" evidence="3">
    <location>
        <begin position="58"/>
        <end position="196"/>
    </location>
</feature>
<keyword evidence="2" id="KW-0732">Signal</keyword>
<dbReference type="RefSeq" id="WP_249280803.1">
    <property type="nucleotide sequence ID" value="NZ_JACRSS010000005.1"/>
</dbReference>
<feature type="chain" id="PRO_5039018544" evidence="2">
    <location>
        <begin position="22"/>
        <end position="364"/>
    </location>
</feature>
<evidence type="ECO:0000256" key="1">
    <source>
        <dbReference type="SAM" id="MobiDB-lite"/>
    </source>
</evidence>
<reference evidence="5" key="1">
    <citation type="submission" date="2020-08" db="EMBL/GenBank/DDBJ databases">
        <title>Genome public.</title>
        <authorList>
            <person name="Liu C."/>
            <person name="Sun Q."/>
        </authorList>
    </citation>
    <scope>NUCLEOTIDE SEQUENCE</scope>
    <source>
        <strain evidence="5">NSJ-63</strain>
    </source>
</reference>
<evidence type="ECO:0000259" key="3">
    <source>
        <dbReference type="Pfam" id="PF11258"/>
    </source>
</evidence>
<dbReference type="SUPFAM" id="SSF159774">
    <property type="entry name" value="YerB-like"/>
    <property type="match status" value="1"/>
</dbReference>
<dbReference type="Gene3D" id="3.50.90.10">
    <property type="entry name" value="YerB-like"/>
    <property type="match status" value="1"/>
</dbReference>
<keyword evidence="6" id="KW-1185">Reference proteome</keyword>
<dbReference type="Proteomes" id="UP000617951">
    <property type="component" value="Unassembled WGS sequence"/>
</dbReference>
<protein>
    <submittedName>
        <fullName evidence="5">DUF3048 domain-containing protein</fullName>
    </submittedName>
</protein>